<dbReference type="GO" id="GO:0016491">
    <property type="term" value="F:oxidoreductase activity"/>
    <property type="evidence" value="ECO:0007669"/>
    <property type="project" value="UniProtKB-KW"/>
</dbReference>
<dbReference type="SUPFAM" id="SSF51735">
    <property type="entry name" value="NAD(P)-binding Rossmann-fold domains"/>
    <property type="match status" value="1"/>
</dbReference>
<dbReference type="PANTHER" id="PTHR43401:SF2">
    <property type="entry name" value="L-THREONINE 3-DEHYDROGENASE"/>
    <property type="match status" value="1"/>
</dbReference>
<dbReference type="PANTHER" id="PTHR43401">
    <property type="entry name" value="L-THREONINE 3-DEHYDROGENASE"/>
    <property type="match status" value="1"/>
</dbReference>
<dbReference type="InterPro" id="IPR013149">
    <property type="entry name" value="ADH-like_C"/>
</dbReference>
<keyword evidence="1" id="KW-0560">Oxidoreductase</keyword>
<dbReference type="AlphaFoldDB" id="A0AAD8AID7"/>
<dbReference type="InterPro" id="IPR050129">
    <property type="entry name" value="Zn_alcohol_dh"/>
</dbReference>
<reference evidence="3" key="2">
    <citation type="submission" date="2023-05" db="EMBL/GenBank/DDBJ databases">
        <authorList>
            <person name="Fouks B."/>
        </authorList>
    </citation>
    <scope>NUCLEOTIDE SEQUENCE</scope>
    <source>
        <strain evidence="3">Stay&amp;Tobe</strain>
        <tissue evidence="3">Testes</tissue>
    </source>
</reference>
<evidence type="ECO:0000313" key="3">
    <source>
        <dbReference type="EMBL" id="KAJ9598328.1"/>
    </source>
</evidence>
<evidence type="ECO:0000256" key="1">
    <source>
        <dbReference type="ARBA" id="ARBA00023002"/>
    </source>
</evidence>
<proteinExistence type="predicted"/>
<gene>
    <name evidence="3" type="ORF">L9F63_011006</name>
</gene>
<dbReference type="Pfam" id="PF00107">
    <property type="entry name" value="ADH_zinc_N"/>
    <property type="match status" value="1"/>
</dbReference>
<feature type="domain" description="Alcohol dehydrogenase-like C-terminal" evidence="2">
    <location>
        <begin position="36"/>
        <end position="158"/>
    </location>
</feature>
<feature type="non-terminal residue" evidence="3">
    <location>
        <position position="284"/>
    </location>
</feature>
<name>A0AAD8AID7_DIPPU</name>
<comment type="caution">
    <text evidence="3">The sequence shown here is derived from an EMBL/GenBank/DDBJ whole genome shotgun (WGS) entry which is preliminary data.</text>
</comment>
<dbReference type="InterPro" id="IPR036291">
    <property type="entry name" value="NAD(P)-bd_dom_sf"/>
</dbReference>
<protein>
    <recommendedName>
        <fullName evidence="2">Alcohol dehydrogenase-like C-terminal domain-containing protein</fullName>
    </recommendedName>
</protein>
<dbReference type="Gene3D" id="3.40.50.720">
    <property type="entry name" value="NAD(P)-binding Rossmann-like Domain"/>
    <property type="match status" value="1"/>
</dbReference>
<sequence length="284" mass="32309">VLSDPLSQVLHAWYKIAPVHRRKSVLLLGGGITAHLMASVLHVQGYINVTIIEKNHNRRSYLSKLVPGFTVVEPNEIERKRMHDEYWGIDIVIDCDGEINAINEAMKFLLPGGTLLLMKSTPENDSISLSPYKIYLKELKIIGSLMNPYNFMETLSWLETLGERYLDFKKMNIHIFGIKDYKEALREYKNGNIIKAVFKMDTSGSSKYFQRKMKKEIKDKIGDNSNVKNAEDVIGEIITQGIEEQGEMHNDNITENDLGNIGEDEIKSIVENIMSGNDEEKGES</sequence>
<keyword evidence="4" id="KW-1185">Reference proteome</keyword>
<organism evidence="3 4">
    <name type="scientific">Diploptera punctata</name>
    <name type="common">Pacific beetle cockroach</name>
    <dbReference type="NCBI Taxonomy" id="6984"/>
    <lineage>
        <taxon>Eukaryota</taxon>
        <taxon>Metazoa</taxon>
        <taxon>Ecdysozoa</taxon>
        <taxon>Arthropoda</taxon>
        <taxon>Hexapoda</taxon>
        <taxon>Insecta</taxon>
        <taxon>Pterygota</taxon>
        <taxon>Neoptera</taxon>
        <taxon>Polyneoptera</taxon>
        <taxon>Dictyoptera</taxon>
        <taxon>Blattodea</taxon>
        <taxon>Blaberoidea</taxon>
        <taxon>Blaberidae</taxon>
        <taxon>Diplopterinae</taxon>
        <taxon>Diploptera</taxon>
    </lineage>
</organism>
<evidence type="ECO:0000259" key="2">
    <source>
        <dbReference type="Pfam" id="PF00107"/>
    </source>
</evidence>
<dbReference type="Proteomes" id="UP001233999">
    <property type="component" value="Unassembled WGS sequence"/>
</dbReference>
<evidence type="ECO:0000313" key="4">
    <source>
        <dbReference type="Proteomes" id="UP001233999"/>
    </source>
</evidence>
<reference evidence="3" key="1">
    <citation type="journal article" date="2023" name="IScience">
        <title>Live-bearing cockroach genome reveals convergent evolutionary mechanisms linked to viviparity in insects and beyond.</title>
        <authorList>
            <person name="Fouks B."/>
            <person name="Harrison M.C."/>
            <person name="Mikhailova A.A."/>
            <person name="Marchal E."/>
            <person name="English S."/>
            <person name="Carruthers M."/>
            <person name="Jennings E.C."/>
            <person name="Chiamaka E.L."/>
            <person name="Frigard R.A."/>
            <person name="Pippel M."/>
            <person name="Attardo G.M."/>
            <person name="Benoit J.B."/>
            <person name="Bornberg-Bauer E."/>
            <person name="Tobe S.S."/>
        </authorList>
    </citation>
    <scope>NUCLEOTIDE SEQUENCE</scope>
    <source>
        <strain evidence="3">Stay&amp;Tobe</strain>
    </source>
</reference>
<dbReference type="EMBL" id="JASPKZ010001229">
    <property type="protein sequence ID" value="KAJ9598328.1"/>
    <property type="molecule type" value="Genomic_DNA"/>
</dbReference>
<accession>A0AAD8AID7</accession>
<dbReference type="Gene3D" id="3.90.180.10">
    <property type="entry name" value="Medium-chain alcohol dehydrogenases, catalytic domain"/>
    <property type="match status" value="1"/>
</dbReference>